<proteinExistence type="predicted"/>
<evidence type="ECO:0000313" key="12">
    <source>
        <dbReference type="EMBL" id="KAG8429450.1"/>
    </source>
</evidence>
<keyword evidence="3" id="KW-0677">Repeat</keyword>
<keyword evidence="7" id="KW-0238">DNA-binding</keyword>
<dbReference type="GO" id="GO:0000981">
    <property type="term" value="F:DNA-binding transcription factor activity, RNA polymerase II-specific"/>
    <property type="evidence" value="ECO:0007669"/>
    <property type="project" value="TreeGrafter"/>
</dbReference>
<reference evidence="12" key="1">
    <citation type="thesis" date="2020" institute="ProQuest LLC" country="789 East Eisenhower Parkway, Ann Arbor, MI, USA">
        <title>Comparative Genomics and Chromosome Evolution.</title>
        <authorList>
            <person name="Mudd A.B."/>
        </authorList>
    </citation>
    <scope>NUCLEOTIDE SEQUENCE</scope>
    <source>
        <strain evidence="12">Female2</strain>
        <tissue evidence="12">Blood</tissue>
    </source>
</reference>
<keyword evidence="13" id="KW-1185">Reference proteome</keyword>
<dbReference type="FunFam" id="3.30.160.60:FF:000255">
    <property type="entry name" value="Zinc finger and AT-hook domain containing"/>
    <property type="match status" value="1"/>
</dbReference>
<evidence type="ECO:0000313" key="13">
    <source>
        <dbReference type="Proteomes" id="UP000812440"/>
    </source>
</evidence>
<name>A0A8T2IEC3_9PIPI</name>
<keyword evidence="6" id="KW-0805">Transcription regulation</keyword>
<evidence type="ECO:0000256" key="7">
    <source>
        <dbReference type="ARBA" id="ARBA00023125"/>
    </source>
</evidence>
<evidence type="ECO:0000256" key="4">
    <source>
        <dbReference type="ARBA" id="ARBA00022771"/>
    </source>
</evidence>
<dbReference type="FunFam" id="3.30.160.60:FF:001211">
    <property type="entry name" value="Zinc finger and AT-hook domain containing"/>
    <property type="match status" value="1"/>
</dbReference>
<dbReference type="SMART" id="SM00355">
    <property type="entry name" value="ZnF_C2H2"/>
    <property type="match status" value="11"/>
</dbReference>
<sequence length="597" mass="67647">MSVSSENTKVRRVLKSPSLYKLIKSVSNSGLSSSALLPTPLLQLKDFNEMRGPTCTCLRRVGPAQIKIFTCEYCNKVFKFKHSLQTHLRIHTKEKPYKCSLCNYASAIKANLSVHLRKHTGEKFTCEHCPFSCLSKGHLKVHIERVHKKIKQHCCFCKKKYSDVKNLLKHIKDAHDLSDVKVKETFDKLRLLTREGKGQLLYDCHVCERKFKNELERDRHMLVHGDKRPYACELCGHGATKFHSLELHVRKHPFVYVCALCLKKFVSTARLKTHIKESHSGEQEALVFNDSINQSFCLLEPGSDVQQEALGDAEKEIPSVNLPLESNTHFNKGPAPGQTPKDSLNVAEQGTLSALENKEPKAKSLSAVGPIITETHGKSIAPIVAEKENDLCSDHGIVANRNNHSGQVHNHVINDVSESVELVRVSENISPRDEEGNSTSRNASAIQELNNSKETAAFMVILNGLQKKQLNPGILQKIRKVYGELECEYCGKLFWYQVHYDLHIRTHTREHLYYCSQCNYSSITKNCLKRHVIQKHSSMSLKCPSEGCEYSNPDKYKLQSHIKTHTDLEKKTYSCPSCGKSFSDDRLIKSHIKTSHP</sequence>
<comment type="subcellular location">
    <subcellularLocation>
        <location evidence="1">Nucleus</location>
    </subcellularLocation>
</comment>
<feature type="domain" description="C2H2-type" evidence="11">
    <location>
        <begin position="485"/>
        <end position="512"/>
    </location>
</feature>
<dbReference type="PANTHER" id="PTHR24408">
    <property type="entry name" value="ZINC FINGER PROTEIN"/>
    <property type="match status" value="1"/>
</dbReference>
<evidence type="ECO:0000256" key="6">
    <source>
        <dbReference type="ARBA" id="ARBA00023015"/>
    </source>
</evidence>
<protein>
    <recommendedName>
        <fullName evidence="11">C2H2-type domain-containing protein</fullName>
    </recommendedName>
</protein>
<dbReference type="Gene3D" id="3.30.160.60">
    <property type="entry name" value="Classic Zinc Finger"/>
    <property type="match status" value="7"/>
</dbReference>
<evidence type="ECO:0000256" key="10">
    <source>
        <dbReference type="PROSITE-ProRule" id="PRU00042"/>
    </source>
</evidence>
<feature type="domain" description="C2H2-type" evidence="11">
    <location>
        <begin position="97"/>
        <end position="124"/>
    </location>
</feature>
<dbReference type="SUPFAM" id="SSF57667">
    <property type="entry name" value="beta-beta-alpha zinc fingers"/>
    <property type="match status" value="5"/>
</dbReference>
<keyword evidence="9" id="KW-0539">Nucleus</keyword>
<evidence type="ECO:0000256" key="1">
    <source>
        <dbReference type="ARBA" id="ARBA00004123"/>
    </source>
</evidence>
<dbReference type="PANTHER" id="PTHR24408:SF58">
    <property type="entry name" value="TRANSCRIPTION FACTOR (TFIIIA), PUTATIVE (AFU_ORTHOLOGUE AFUA_1G05150)-RELATED"/>
    <property type="match status" value="1"/>
</dbReference>
<dbReference type="AlphaFoldDB" id="A0A8T2IEC3"/>
<comment type="caution">
    <text evidence="12">The sequence shown here is derived from an EMBL/GenBank/DDBJ whole genome shotgun (WGS) entry which is preliminary data.</text>
</comment>
<dbReference type="EMBL" id="JAACNH010006974">
    <property type="protein sequence ID" value="KAG8429450.1"/>
    <property type="molecule type" value="Genomic_DNA"/>
</dbReference>
<dbReference type="InterPro" id="IPR036236">
    <property type="entry name" value="Znf_C2H2_sf"/>
</dbReference>
<evidence type="ECO:0000256" key="2">
    <source>
        <dbReference type="ARBA" id="ARBA00022723"/>
    </source>
</evidence>
<accession>A0A8T2IEC3</accession>
<dbReference type="InterPro" id="IPR013087">
    <property type="entry name" value="Znf_C2H2_type"/>
</dbReference>
<feature type="domain" description="C2H2-type" evidence="11">
    <location>
        <begin position="256"/>
        <end position="284"/>
    </location>
</feature>
<dbReference type="FunFam" id="3.30.160.60:FF:000306">
    <property type="entry name" value="Zinc finger and AT-hook domain containing"/>
    <property type="match status" value="1"/>
</dbReference>
<dbReference type="GO" id="GO:0008270">
    <property type="term" value="F:zinc ion binding"/>
    <property type="evidence" value="ECO:0007669"/>
    <property type="project" value="UniProtKB-KW"/>
</dbReference>
<dbReference type="GO" id="GO:0043565">
    <property type="term" value="F:sequence-specific DNA binding"/>
    <property type="evidence" value="ECO:0007669"/>
    <property type="project" value="TreeGrafter"/>
</dbReference>
<feature type="domain" description="C2H2-type" evidence="11">
    <location>
        <begin position="69"/>
        <end position="96"/>
    </location>
</feature>
<keyword evidence="4 10" id="KW-0863">Zinc-finger</keyword>
<feature type="domain" description="C2H2-type" evidence="11">
    <location>
        <begin position="230"/>
        <end position="252"/>
    </location>
</feature>
<evidence type="ECO:0000256" key="5">
    <source>
        <dbReference type="ARBA" id="ARBA00022833"/>
    </source>
</evidence>
<feature type="domain" description="C2H2-type" evidence="11">
    <location>
        <begin position="202"/>
        <end position="229"/>
    </location>
</feature>
<dbReference type="FunFam" id="3.30.160.60:FF:001388">
    <property type="entry name" value="Zinc finger and AT-hook domain containing"/>
    <property type="match status" value="1"/>
</dbReference>
<evidence type="ECO:0000256" key="3">
    <source>
        <dbReference type="ARBA" id="ARBA00022737"/>
    </source>
</evidence>
<evidence type="ECO:0000256" key="9">
    <source>
        <dbReference type="ARBA" id="ARBA00023242"/>
    </source>
</evidence>
<feature type="non-terminal residue" evidence="12">
    <location>
        <position position="597"/>
    </location>
</feature>
<keyword evidence="8" id="KW-0804">Transcription</keyword>
<organism evidence="12 13">
    <name type="scientific">Hymenochirus boettgeri</name>
    <name type="common">Congo dwarf clawed frog</name>
    <dbReference type="NCBI Taxonomy" id="247094"/>
    <lineage>
        <taxon>Eukaryota</taxon>
        <taxon>Metazoa</taxon>
        <taxon>Chordata</taxon>
        <taxon>Craniata</taxon>
        <taxon>Vertebrata</taxon>
        <taxon>Euteleostomi</taxon>
        <taxon>Amphibia</taxon>
        <taxon>Batrachia</taxon>
        <taxon>Anura</taxon>
        <taxon>Pipoidea</taxon>
        <taxon>Pipidae</taxon>
        <taxon>Pipinae</taxon>
        <taxon>Hymenochirus</taxon>
    </lineage>
</organism>
<dbReference type="GO" id="GO:0005634">
    <property type="term" value="C:nucleus"/>
    <property type="evidence" value="ECO:0007669"/>
    <property type="project" value="UniProtKB-SubCell"/>
</dbReference>
<dbReference type="PROSITE" id="PS00028">
    <property type="entry name" value="ZINC_FINGER_C2H2_1"/>
    <property type="match status" value="7"/>
</dbReference>
<dbReference type="FunFam" id="3.30.160.60:FF:000401">
    <property type="entry name" value="Zinc finger and AT-hook domain containing"/>
    <property type="match status" value="1"/>
</dbReference>
<keyword evidence="5" id="KW-0862">Zinc</keyword>
<dbReference type="PROSITE" id="PS50157">
    <property type="entry name" value="ZINC_FINGER_C2H2_2"/>
    <property type="match status" value="7"/>
</dbReference>
<evidence type="ECO:0000256" key="8">
    <source>
        <dbReference type="ARBA" id="ARBA00023163"/>
    </source>
</evidence>
<gene>
    <name evidence="12" type="ORF">GDO86_020145</name>
</gene>
<dbReference type="Pfam" id="PF00096">
    <property type="entry name" value="zf-C2H2"/>
    <property type="match status" value="2"/>
</dbReference>
<dbReference type="Proteomes" id="UP000812440">
    <property type="component" value="Unassembled WGS sequence"/>
</dbReference>
<keyword evidence="2" id="KW-0479">Metal-binding</keyword>
<dbReference type="OrthoDB" id="10015593at2759"/>
<feature type="domain" description="C2H2-type" evidence="11">
    <location>
        <begin position="573"/>
        <end position="597"/>
    </location>
</feature>
<evidence type="ECO:0000259" key="11">
    <source>
        <dbReference type="PROSITE" id="PS50157"/>
    </source>
</evidence>